<dbReference type="InterPro" id="IPR002876">
    <property type="entry name" value="Transcrip_reg_TACO1-like"/>
</dbReference>
<dbReference type="Pfam" id="PF01709">
    <property type="entry name" value="Transcrip_reg"/>
    <property type="match status" value="1"/>
</dbReference>
<dbReference type="InterPro" id="IPR029072">
    <property type="entry name" value="YebC-like"/>
</dbReference>
<dbReference type="InterPro" id="IPR048300">
    <property type="entry name" value="TACO1_YebC-like_2nd/3rd_dom"/>
</dbReference>
<comment type="caution">
    <text evidence="5">The sequence shown here is derived from an EMBL/GenBank/DDBJ whole genome shotgun (WGS) entry which is preliminary data.</text>
</comment>
<dbReference type="AlphaFoldDB" id="A0A812CSF4"/>
<evidence type="ECO:0000256" key="2">
    <source>
        <dbReference type="ARBA" id="ARBA00008724"/>
    </source>
</evidence>
<evidence type="ECO:0000256" key="1">
    <source>
        <dbReference type="ARBA" id="ARBA00004173"/>
    </source>
</evidence>
<dbReference type="PANTHER" id="PTHR12532:SF0">
    <property type="entry name" value="TRANSLATIONAL ACTIVATOR OF CYTOCHROME C OXIDASE 1"/>
    <property type="match status" value="1"/>
</dbReference>
<dbReference type="EMBL" id="CAHIKZ030001895">
    <property type="protein sequence ID" value="CAE1276693.1"/>
    <property type="molecule type" value="Genomic_DNA"/>
</dbReference>
<feature type="domain" description="TACO1/YebC-like N-terminal" evidence="4">
    <location>
        <begin position="96"/>
        <end position="165"/>
    </location>
</feature>
<feature type="domain" description="TACO1/YebC-like second and third" evidence="3">
    <location>
        <begin position="173"/>
        <end position="329"/>
    </location>
</feature>
<dbReference type="InterPro" id="IPR049083">
    <property type="entry name" value="TACO1_YebC_N"/>
</dbReference>
<evidence type="ECO:0000259" key="4">
    <source>
        <dbReference type="Pfam" id="PF20772"/>
    </source>
</evidence>
<dbReference type="InterPro" id="IPR026564">
    <property type="entry name" value="Transcrip_reg_TACO1-like_dom3"/>
</dbReference>
<dbReference type="FunFam" id="1.10.10.200:FF:000002">
    <property type="entry name" value="Probable transcriptional regulatory protein CLM62_37755"/>
    <property type="match status" value="1"/>
</dbReference>
<dbReference type="Gene3D" id="1.10.10.200">
    <property type="match status" value="1"/>
</dbReference>
<dbReference type="GO" id="GO:0005739">
    <property type="term" value="C:mitochondrion"/>
    <property type="evidence" value="ECO:0007669"/>
    <property type="project" value="UniProtKB-SubCell"/>
</dbReference>
<dbReference type="PANTHER" id="PTHR12532">
    <property type="entry name" value="TRANSLATIONAL ACTIVATOR OF CYTOCHROME C OXIDASE 1"/>
    <property type="match status" value="1"/>
</dbReference>
<dbReference type="Pfam" id="PF20772">
    <property type="entry name" value="TACO1_YebC_N"/>
    <property type="match status" value="1"/>
</dbReference>
<dbReference type="InterPro" id="IPR017856">
    <property type="entry name" value="Integrase-like_N"/>
</dbReference>
<reference evidence="5" key="1">
    <citation type="submission" date="2021-01" db="EMBL/GenBank/DDBJ databases">
        <authorList>
            <person name="Li R."/>
            <person name="Bekaert M."/>
        </authorList>
    </citation>
    <scope>NUCLEOTIDE SEQUENCE</scope>
    <source>
        <strain evidence="5">Farmed</strain>
    </source>
</reference>
<comment type="similarity">
    <text evidence="2">Belongs to the TACO1 family.</text>
</comment>
<name>A0A812CSF4_ACAPH</name>
<organism evidence="5 6">
    <name type="scientific">Acanthosepion pharaonis</name>
    <name type="common">Pharaoh cuttlefish</name>
    <name type="synonym">Sepia pharaonis</name>
    <dbReference type="NCBI Taxonomy" id="158019"/>
    <lineage>
        <taxon>Eukaryota</taxon>
        <taxon>Metazoa</taxon>
        <taxon>Spiralia</taxon>
        <taxon>Lophotrochozoa</taxon>
        <taxon>Mollusca</taxon>
        <taxon>Cephalopoda</taxon>
        <taxon>Coleoidea</taxon>
        <taxon>Decapodiformes</taxon>
        <taxon>Sepiida</taxon>
        <taxon>Sepiina</taxon>
        <taxon>Sepiidae</taxon>
        <taxon>Acanthosepion</taxon>
    </lineage>
</organism>
<evidence type="ECO:0000259" key="3">
    <source>
        <dbReference type="Pfam" id="PF01709"/>
    </source>
</evidence>
<protein>
    <submittedName>
        <fullName evidence="5">TACO1</fullName>
    </submittedName>
</protein>
<dbReference type="Proteomes" id="UP000597762">
    <property type="component" value="Unassembled WGS sequence"/>
</dbReference>
<accession>A0A812CSF4</accession>
<gene>
    <name evidence="5" type="ORF">SPHA_40177</name>
</gene>
<evidence type="ECO:0000313" key="5">
    <source>
        <dbReference type="EMBL" id="CAE1276693.1"/>
    </source>
</evidence>
<evidence type="ECO:0000313" key="6">
    <source>
        <dbReference type="Proteomes" id="UP000597762"/>
    </source>
</evidence>
<sequence>MNNILQVTRSAARHCCVHFRSRLTTATLLSVTRNKLFYDGRFYCCQPLLSIPCFQYRKPNAIVDERKRFLIREEAAVSHSYLLHCFFPVRGMAGHSKWQNIRHIKGAKDKEKSHLSSKFAQRLRVAVKEGGNDPKYNPKLEKLIAEAKKADMSNAMIESAINQAKLKSSNSSFVEVKFIGNCVLLIEIMTSKLQLARNEMQTVCRKHGGKIENGCTQGLFEKKGIIHVMTTEKPDLESALELAIDVGAEDVSVVSDEDGAHYLQFVTGEKNLGTVRKTLEADNHNVTYCEYEYLPIQLYPLDTHGIASLEMLVNKLYQYPDVVKIFNNAAQLE</sequence>
<comment type="subcellular location">
    <subcellularLocation>
        <location evidence="1">Mitochondrion</location>
    </subcellularLocation>
</comment>
<dbReference type="OrthoDB" id="2017544at2759"/>
<keyword evidence="6" id="KW-1185">Reference proteome</keyword>
<dbReference type="Gene3D" id="3.30.70.980">
    <property type="match status" value="2"/>
</dbReference>
<dbReference type="SUPFAM" id="SSF75625">
    <property type="entry name" value="YebC-like"/>
    <property type="match status" value="1"/>
</dbReference>
<proteinExistence type="inferred from homology"/>